<comment type="caution">
    <text evidence="1">The sequence shown here is derived from an EMBL/GenBank/DDBJ whole genome shotgun (WGS) entry which is preliminary data.</text>
</comment>
<dbReference type="OrthoDB" id="280696at2"/>
<evidence type="ECO:0008006" key="3">
    <source>
        <dbReference type="Google" id="ProtNLM"/>
    </source>
</evidence>
<dbReference type="RefSeq" id="WP_111360218.1">
    <property type="nucleotide sequence ID" value="NZ_NHSK01000191.1"/>
</dbReference>
<evidence type="ECO:0000313" key="2">
    <source>
        <dbReference type="Proteomes" id="UP000248863"/>
    </source>
</evidence>
<sequence length="467" mass="51185">MDIVTAIADQHLFRGFFPDRRPWAAWLTFMRCLFGLQLGPEDLRLFAQCTGRTAPLPGGHSEAWLVVGRRGGKSRILALIATWLAAFVDWRPYLAPGERGRVVIISPDRRQAKTILDYVRAFLTQTPMLRELVVRETADEVDLSTGITIQIATASYRTVRGSTVVAALLDECAFFWDEGSANPDVELLAALRPAMATVPGSVLLAASSPYARRGILYSAYRRHWARDGDPVLVWQATTRTMNPLVPQRVIDDAVERDPAAAAAEFGAQFRTDVETFVSRDDVEACVEPGVVERAPISTIRYHAFVDPSGGGADSFTMAVGHRERDTIVVDAVRERRPPFAPTQVVAEFAALLRSYRVTRVHGDRYAGDWPAEAFSRCGIRYEPAGQPKSAIYQNFLPRLRSRTVVLPDDPRLVAQVAGLERRTARGGRDSIDHAPGAHDDLANVCAGVCAGPGAGGGGYDSSMAWVR</sequence>
<dbReference type="AlphaFoldDB" id="A0A327JY00"/>
<keyword evidence="2" id="KW-1185">Reference proteome</keyword>
<organism evidence="1 2">
    <name type="scientific">Rhodoplanes elegans</name>
    <dbReference type="NCBI Taxonomy" id="29408"/>
    <lineage>
        <taxon>Bacteria</taxon>
        <taxon>Pseudomonadati</taxon>
        <taxon>Pseudomonadota</taxon>
        <taxon>Alphaproteobacteria</taxon>
        <taxon>Hyphomicrobiales</taxon>
        <taxon>Nitrobacteraceae</taxon>
        <taxon>Rhodoplanes</taxon>
    </lineage>
</organism>
<reference evidence="1 2" key="1">
    <citation type="submission" date="2017-07" db="EMBL/GenBank/DDBJ databases">
        <title>Draft Genome Sequences of Select Purple Nonsulfur Bacteria.</title>
        <authorList>
            <person name="Lasarre B."/>
            <person name="Mckinlay J.B."/>
        </authorList>
    </citation>
    <scope>NUCLEOTIDE SEQUENCE [LARGE SCALE GENOMIC DNA]</scope>
    <source>
        <strain evidence="1 2">DSM 11907</strain>
    </source>
</reference>
<protein>
    <recommendedName>
        <fullName evidence="3">Terminase</fullName>
    </recommendedName>
</protein>
<dbReference type="InterPro" id="IPR027417">
    <property type="entry name" value="P-loop_NTPase"/>
</dbReference>
<evidence type="ECO:0000313" key="1">
    <source>
        <dbReference type="EMBL" id="RAI30464.1"/>
    </source>
</evidence>
<name>A0A327JY00_9BRAD</name>
<dbReference type="Gene3D" id="3.40.50.300">
    <property type="entry name" value="P-loop containing nucleotide triphosphate hydrolases"/>
    <property type="match status" value="1"/>
</dbReference>
<gene>
    <name evidence="1" type="ORF">CH338_27600</name>
</gene>
<dbReference type="Gene3D" id="3.30.420.240">
    <property type="match status" value="1"/>
</dbReference>
<dbReference type="EMBL" id="NPEU01000611">
    <property type="protein sequence ID" value="RAI30464.1"/>
    <property type="molecule type" value="Genomic_DNA"/>
</dbReference>
<accession>A0A327JY00</accession>
<proteinExistence type="predicted"/>
<dbReference type="Proteomes" id="UP000248863">
    <property type="component" value="Unassembled WGS sequence"/>
</dbReference>